<dbReference type="KEGG" id="tva:4773075"/>
<evidence type="ECO:0000313" key="4">
    <source>
        <dbReference type="Proteomes" id="UP000001542"/>
    </source>
</evidence>
<dbReference type="PANTHER" id="PTHR16861:SF4">
    <property type="entry name" value="SH3 DOMAIN PROTEIN (AFU_ORTHOLOGUE AFUA_1G13610)"/>
    <property type="match status" value="1"/>
</dbReference>
<evidence type="ECO:0000313" key="3">
    <source>
        <dbReference type="EMBL" id="EAY15075.1"/>
    </source>
</evidence>
<evidence type="ECO:0000256" key="1">
    <source>
        <dbReference type="SAM" id="MobiDB-lite"/>
    </source>
</evidence>
<dbReference type="Proteomes" id="UP000001542">
    <property type="component" value="Unassembled WGS sequence"/>
</dbReference>
<evidence type="ECO:0000256" key="2">
    <source>
        <dbReference type="SAM" id="Phobius"/>
    </source>
</evidence>
<dbReference type="CDD" id="cd12087">
    <property type="entry name" value="TM_EGFR-like"/>
    <property type="match status" value="1"/>
</dbReference>
<reference evidence="3" key="1">
    <citation type="submission" date="2006-10" db="EMBL/GenBank/DDBJ databases">
        <authorList>
            <person name="Amadeo P."/>
            <person name="Zhao Q."/>
            <person name="Wortman J."/>
            <person name="Fraser-Liggett C."/>
            <person name="Carlton J."/>
        </authorList>
    </citation>
    <scope>NUCLEOTIDE SEQUENCE</scope>
    <source>
        <strain evidence="3">G3</strain>
    </source>
</reference>
<sequence>MISTLTVLSFSEMNRPDPSKYKIDPRTAFKDCKRHDWVEPNHGRSKLVKIQANESRCFYGSFLLSSNSSYTVTAALPEKVNKTYTWNYSEPMKNALAILAKYNESGEIDSQPVAKIQCTDNTTDCFIQILPVRPSFNLTRNVNVKGVNTTIKDVQQTIVSTKKSGSEKLIIRKKVKNTSKKSKLIENYVTVGFFGSDNVMEFNFNRQNGTGFVTSLGRNDRAQYPRNLTGTVGKSRLAFFYPVLNERELNNGTGPQPPKPDQNGTQPQPPRPEQNGTQPQPPRPEQNGTQPQPPRPGQNGTQPYQPGDDHHENQDDRRHDDDRDNDNGRERSAARHTDDDISREEKECDYNLSVEISYSVYQEKTASEDDDETTVWFFPEIYASLSANGGVFTQETINVETSETTTDSETSGTVTKKSKAGLIAGLVIAGVAAVVIGAILAVFIIRKKSKKDYSTEFETVGAESLV</sequence>
<dbReference type="PANTHER" id="PTHR16861">
    <property type="entry name" value="GLYCOPROTEIN 38"/>
    <property type="match status" value="1"/>
</dbReference>
<dbReference type="EMBL" id="DS113261">
    <property type="protein sequence ID" value="EAY15075.1"/>
    <property type="molecule type" value="Genomic_DNA"/>
</dbReference>
<proteinExistence type="predicted"/>
<name>A2DX48_TRIV3</name>
<protein>
    <submittedName>
        <fullName evidence="3">Uncharacterized protein</fullName>
    </submittedName>
</protein>
<gene>
    <name evidence="3" type="ORF">TVAG_019760</name>
</gene>
<dbReference type="RefSeq" id="XP_001327298.1">
    <property type="nucleotide sequence ID" value="XM_001327263.1"/>
</dbReference>
<dbReference type="VEuPathDB" id="TrichDB:TVAGG3_0185940"/>
<feature type="compositionally biased region" description="Basic and acidic residues" evidence="1">
    <location>
        <begin position="307"/>
        <end position="346"/>
    </location>
</feature>
<organism evidence="3 4">
    <name type="scientific">Trichomonas vaginalis (strain ATCC PRA-98 / G3)</name>
    <dbReference type="NCBI Taxonomy" id="412133"/>
    <lineage>
        <taxon>Eukaryota</taxon>
        <taxon>Metamonada</taxon>
        <taxon>Parabasalia</taxon>
        <taxon>Trichomonadida</taxon>
        <taxon>Trichomonadidae</taxon>
        <taxon>Trichomonas</taxon>
    </lineage>
</organism>
<keyword evidence="2" id="KW-0812">Transmembrane</keyword>
<keyword evidence="2" id="KW-0472">Membrane</keyword>
<feature type="transmembrane region" description="Helical" evidence="2">
    <location>
        <begin position="420"/>
        <end position="445"/>
    </location>
</feature>
<dbReference type="InParanoid" id="A2DX48"/>
<dbReference type="VEuPathDB" id="TrichDB:TVAG_019760"/>
<keyword evidence="4" id="KW-1185">Reference proteome</keyword>
<dbReference type="AlphaFoldDB" id="A2DX48"/>
<accession>A2DX48</accession>
<reference evidence="3" key="2">
    <citation type="journal article" date="2007" name="Science">
        <title>Draft genome sequence of the sexually transmitted pathogen Trichomonas vaginalis.</title>
        <authorList>
            <person name="Carlton J.M."/>
            <person name="Hirt R.P."/>
            <person name="Silva J.C."/>
            <person name="Delcher A.L."/>
            <person name="Schatz M."/>
            <person name="Zhao Q."/>
            <person name="Wortman J.R."/>
            <person name="Bidwell S.L."/>
            <person name="Alsmark U.C.M."/>
            <person name="Besteiro S."/>
            <person name="Sicheritz-Ponten T."/>
            <person name="Noel C.J."/>
            <person name="Dacks J.B."/>
            <person name="Foster P.G."/>
            <person name="Simillion C."/>
            <person name="Van de Peer Y."/>
            <person name="Miranda-Saavedra D."/>
            <person name="Barton G.J."/>
            <person name="Westrop G.D."/>
            <person name="Mueller S."/>
            <person name="Dessi D."/>
            <person name="Fiori P.L."/>
            <person name="Ren Q."/>
            <person name="Paulsen I."/>
            <person name="Zhang H."/>
            <person name="Bastida-Corcuera F.D."/>
            <person name="Simoes-Barbosa A."/>
            <person name="Brown M.T."/>
            <person name="Hayes R.D."/>
            <person name="Mukherjee M."/>
            <person name="Okumura C.Y."/>
            <person name="Schneider R."/>
            <person name="Smith A.J."/>
            <person name="Vanacova S."/>
            <person name="Villalvazo M."/>
            <person name="Haas B.J."/>
            <person name="Pertea M."/>
            <person name="Feldblyum T.V."/>
            <person name="Utterback T.R."/>
            <person name="Shu C.L."/>
            <person name="Osoegawa K."/>
            <person name="de Jong P.J."/>
            <person name="Hrdy I."/>
            <person name="Horvathova L."/>
            <person name="Zubacova Z."/>
            <person name="Dolezal P."/>
            <person name="Malik S.B."/>
            <person name="Logsdon J.M. Jr."/>
            <person name="Henze K."/>
            <person name="Gupta A."/>
            <person name="Wang C.C."/>
            <person name="Dunne R.L."/>
            <person name="Upcroft J.A."/>
            <person name="Upcroft P."/>
            <person name="White O."/>
            <person name="Salzberg S.L."/>
            <person name="Tang P."/>
            <person name="Chiu C.-H."/>
            <person name="Lee Y.-S."/>
            <person name="Embley T.M."/>
            <person name="Coombs G.H."/>
            <person name="Mottram J.C."/>
            <person name="Tachezy J."/>
            <person name="Fraser-Liggett C.M."/>
            <person name="Johnson P.J."/>
        </authorList>
    </citation>
    <scope>NUCLEOTIDE SEQUENCE [LARGE SCALE GENOMIC DNA]</scope>
    <source>
        <strain evidence="3">G3</strain>
    </source>
</reference>
<keyword evidence="2" id="KW-1133">Transmembrane helix</keyword>
<feature type="region of interest" description="Disordered" evidence="1">
    <location>
        <begin position="247"/>
        <end position="346"/>
    </location>
</feature>